<feature type="chain" id="PRO_5037733866" evidence="5">
    <location>
        <begin position="25"/>
        <end position="322"/>
    </location>
</feature>
<sequence>MRRLSLIFMILLITTIGFSTSAEAKEPVPADPGSTAYVDVSVATLWTSSNILRPVDYPSSTNPADPRKWTAALTLAQKLQLSGDNMLETQALLGEKVTILEKQGDWVKVAVNDQPTPRNALGYPGWMPASQLTDNNQFTKKETKPFVIVTSPTTYLYHSPSTKKKDIEISYNTHLPFEAETSSFYKVLKPDGNTAWVLKKDAQKYRFESDIPIPTGQQLVQSAEQFLGLPYLWAGMSGFGFDCSGFTYTIYKAHGITIPRDADPQLHAANGTPVAAEDLQPGDLLFYATNHGKGFAYHCTMYIGNGLMIQSPDSSSSVNISQ</sequence>
<dbReference type="GO" id="GO:0006508">
    <property type="term" value="P:proteolysis"/>
    <property type="evidence" value="ECO:0007669"/>
    <property type="project" value="UniProtKB-KW"/>
</dbReference>
<evidence type="ECO:0000259" key="6">
    <source>
        <dbReference type="PROSITE" id="PS51935"/>
    </source>
</evidence>
<dbReference type="EMBL" id="BMOK01000010">
    <property type="protein sequence ID" value="GGL59017.1"/>
    <property type="molecule type" value="Genomic_DNA"/>
</dbReference>
<keyword evidence="4" id="KW-0788">Thiol protease</keyword>
<feature type="domain" description="NlpC/P60" evidence="6">
    <location>
        <begin position="213"/>
        <end position="322"/>
    </location>
</feature>
<dbReference type="GO" id="GO:0008234">
    <property type="term" value="F:cysteine-type peptidase activity"/>
    <property type="evidence" value="ECO:0007669"/>
    <property type="project" value="UniProtKB-KW"/>
</dbReference>
<dbReference type="PANTHER" id="PTHR47053:SF3">
    <property type="entry name" value="GAMMA-D-GLUTAMYL-L-LYSINE DIPEPTIDYL-PEPTIDASE"/>
    <property type="match status" value="1"/>
</dbReference>
<dbReference type="SUPFAM" id="SSF54001">
    <property type="entry name" value="Cysteine proteinases"/>
    <property type="match status" value="1"/>
</dbReference>
<dbReference type="InterPro" id="IPR057812">
    <property type="entry name" value="SH3_YKFC_2nd"/>
</dbReference>
<evidence type="ECO:0000256" key="1">
    <source>
        <dbReference type="ARBA" id="ARBA00007074"/>
    </source>
</evidence>
<evidence type="ECO:0000256" key="2">
    <source>
        <dbReference type="ARBA" id="ARBA00022670"/>
    </source>
</evidence>
<organism evidence="7 8">
    <name type="scientific">Sporolactobacillus putidus</name>
    <dbReference type="NCBI Taxonomy" id="492735"/>
    <lineage>
        <taxon>Bacteria</taxon>
        <taxon>Bacillati</taxon>
        <taxon>Bacillota</taxon>
        <taxon>Bacilli</taxon>
        <taxon>Bacillales</taxon>
        <taxon>Sporolactobacillaceae</taxon>
        <taxon>Sporolactobacillus</taxon>
    </lineage>
</organism>
<feature type="signal peptide" evidence="5">
    <location>
        <begin position="1"/>
        <end position="24"/>
    </location>
</feature>
<keyword evidence="2" id="KW-0645">Protease</keyword>
<reference evidence="7" key="1">
    <citation type="journal article" date="2014" name="Int. J. Syst. Evol. Microbiol.">
        <title>Complete genome sequence of Corynebacterium casei LMG S-19264T (=DSM 44701T), isolated from a smear-ripened cheese.</title>
        <authorList>
            <consortium name="US DOE Joint Genome Institute (JGI-PGF)"/>
            <person name="Walter F."/>
            <person name="Albersmeier A."/>
            <person name="Kalinowski J."/>
            <person name="Ruckert C."/>
        </authorList>
    </citation>
    <scope>NUCLEOTIDE SEQUENCE</scope>
    <source>
        <strain evidence="7">JCM 15325</strain>
    </source>
</reference>
<evidence type="ECO:0000256" key="4">
    <source>
        <dbReference type="ARBA" id="ARBA00022807"/>
    </source>
</evidence>
<dbReference type="Pfam" id="PF23795">
    <property type="entry name" value="SH3_YKFC_2nd"/>
    <property type="match status" value="1"/>
</dbReference>
<dbReference type="Pfam" id="PF18348">
    <property type="entry name" value="SH3_16"/>
    <property type="match status" value="1"/>
</dbReference>
<dbReference type="InterPro" id="IPR051202">
    <property type="entry name" value="Peptidase_C40"/>
</dbReference>
<evidence type="ECO:0000256" key="3">
    <source>
        <dbReference type="ARBA" id="ARBA00022801"/>
    </source>
</evidence>
<dbReference type="InterPro" id="IPR000064">
    <property type="entry name" value="NLP_P60_dom"/>
</dbReference>
<evidence type="ECO:0000313" key="8">
    <source>
        <dbReference type="Proteomes" id="UP000654670"/>
    </source>
</evidence>
<accession>A0A917W242</accession>
<dbReference type="PANTHER" id="PTHR47053">
    <property type="entry name" value="MUREIN DD-ENDOPEPTIDASE MEPH-RELATED"/>
    <property type="match status" value="1"/>
</dbReference>
<evidence type="ECO:0000256" key="5">
    <source>
        <dbReference type="SAM" id="SignalP"/>
    </source>
</evidence>
<keyword evidence="5" id="KW-0732">Signal</keyword>
<dbReference type="Gene3D" id="2.30.30.40">
    <property type="entry name" value="SH3 Domains"/>
    <property type="match status" value="2"/>
</dbReference>
<dbReference type="AlphaFoldDB" id="A0A917W242"/>
<comment type="similarity">
    <text evidence="1">Belongs to the peptidase C40 family.</text>
</comment>
<keyword evidence="3" id="KW-0378">Hydrolase</keyword>
<keyword evidence="8" id="KW-1185">Reference proteome</keyword>
<proteinExistence type="inferred from homology"/>
<evidence type="ECO:0000313" key="7">
    <source>
        <dbReference type="EMBL" id="GGL59017.1"/>
    </source>
</evidence>
<dbReference type="InterPro" id="IPR038765">
    <property type="entry name" value="Papain-like_cys_pep_sf"/>
</dbReference>
<dbReference type="Pfam" id="PF00877">
    <property type="entry name" value="NLPC_P60"/>
    <property type="match status" value="1"/>
</dbReference>
<protein>
    <submittedName>
        <fullName evidence="7">Peptidase P60</fullName>
    </submittedName>
</protein>
<reference evidence="7" key="2">
    <citation type="submission" date="2020-09" db="EMBL/GenBank/DDBJ databases">
        <authorList>
            <person name="Sun Q."/>
            <person name="Ohkuma M."/>
        </authorList>
    </citation>
    <scope>NUCLEOTIDE SEQUENCE</scope>
    <source>
        <strain evidence="7">JCM 15325</strain>
    </source>
</reference>
<dbReference type="InterPro" id="IPR041382">
    <property type="entry name" value="SH3_16"/>
</dbReference>
<name>A0A917W242_9BACL</name>
<dbReference type="Proteomes" id="UP000654670">
    <property type="component" value="Unassembled WGS sequence"/>
</dbReference>
<dbReference type="Gene3D" id="3.90.1720.10">
    <property type="entry name" value="endopeptidase domain like (from Nostoc punctiforme)"/>
    <property type="match status" value="1"/>
</dbReference>
<dbReference type="PROSITE" id="PS51935">
    <property type="entry name" value="NLPC_P60"/>
    <property type="match status" value="1"/>
</dbReference>
<comment type="caution">
    <text evidence="7">The sequence shown here is derived from an EMBL/GenBank/DDBJ whole genome shotgun (WGS) entry which is preliminary data.</text>
</comment>
<gene>
    <name evidence="7" type="ORF">GCM10007968_23740</name>
</gene>